<comment type="similarity">
    <text evidence="4 15">Belongs to the peptidase M28 family.</text>
</comment>
<name>A0A8H6XAZ8_9AGAR</name>
<feature type="transmembrane region" description="Helical" evidence="17">
    <location>
        <begin position="671"/>
        <end position="693"/>
    </location>
</feature>
<feature type="compositionally biased region" description="Basic and acidic residues" evidence="16">
    <location>
        <begin position="567"/>
        <end position="578"/>
    </location>
</feature>
<dbReference type="SUPFAM" id="SSF53187">
    <property type="entry name" value="Zn-dependent exopeptidases"/>
    <property type="match status" value="1"/>
</dbReference>
<dbReference type="PANTHER" id="PTHR12147:SF58">
    <property type="entry name" value="VACUOLAR MEMBRANE PROTEASE"/>
    <property type="match status" value="1"/>
</dbReference>
<comment type="cofactor">
    <cofactor evidence="1">
        <name>Zn(2+)</name>
        <dbReference type="ChEBI" id="CHEBI:29105"/>
    </cofactor>
</comment>
<feature type="transmembrane region" description="Helical" evidence="17">
    <location>
        <begin position="370"/>
        <end position="393"/>
    </location>
</feature>
<keyword evidence="14" id="KW-0325">Glycoprotein</keyword>
<evidence type="ECO:0000256" key="3">
    <source>
        <dbReference type="ARBA" id="ARBA00004128"/>
    </source>
</evidence>
<evidence type="ECO:0000313" key="21">
    <source>
        <dbReference type="EMBL" id="KAF7337950.1"/>
    </source>
</evidence>
<evidence type="ECO:0000259" key="20">
    <source>
        <dbReference type="Pfam" id="PF22251"/>
    </source>
</evidence>
<dbReference type="CDD" id="cd03875">
    <property type="entry name" value="M28_Fxna_like"/>
    <property type="match status" value="1"/>
</dbReference>
<evidence type="ECO:0000256" key="16">
    <source>
        <dbReference type="SAM" id="MobiDB-lite"/>
    </source>
</evidence>
<dbReference type="InterPro" id="IPR048024">
    <property type="entry name" value="Fxna-like_M28_dom"/>
</dbReference>
<evidence type="ECO:0000256" key="7">
    <source>
        <dbReference type="ARBA" id="ARBA00022692"/>
    </source>
</evidence>
<evidence type="ECO:0000256" key="11">
    <source>
        <dbReference type="ARBA" id="ARBA00022989"/>
    </source>
</evidence>
<feature type="domain" description="Vacuolar membrane protease transmembrane" evidence="20">
    <location>
        <begin position="607"/>
        <end position="668"/>
    </location>
</feature>
<dbReference type="Pfam" id="PF22251">
    <property type="entry name" value="PFF1_TM"/>
    <property type="match status" value="2"/>
</dbReference>
<evidence type="ECO:0000256" key="4">
    <source>
        <dbReference type="ARBA" id="ARBA00010918"/>
    </source>
</evidence>
<feature type="transmembrane region" description="Helical" evidence="17">
    <location>
        <begin position="436"/>
        <end position="455"/>
    </location>
</feature>
<evidence type="ECO:0000259" key="18">
    <source>
        <dbReference type="Pfam" id="PF04389"/>
    </source>
</evidence>
<evidence type="ECO:0000313" key="22">
    <source>
        <dbReference type="Proteomes" id="UP000620124"/>
    </source>
</evidence>
<dbReference type="AlphaFoldDB" id="A0A8H6XAZ8"/>
<dbReference type="OrthoDB" id="76293at2759"/>
<dbReference type="GO" id="GO:0008235">
    <property type="term" value="F:metalloexopeptidase activity"/>
    <property type="evidence" value="ECO:0007669"/>
    <property type="project" value="InterPro"/>
</dbReference>
<feature type="domain" description="Peptidase M28" evidence="18">
    <location>
        <begin position="144"/>
        <end position="321"/>
    </location>
</feature>
<evidence type="ECO:0000256" key="17">
    <source>
        <dbReference type="SAM" id="Phobius"/>
    </source>
</evidence>
<reference evidence="21" key="1">
    <citation type="submission" date="2020-05" db="EMBL/GenBank/DDBJ databases">
        <title>Mycena genomes resolve the evolution of fungal bioluminescence.</title>
        <authorList>
            <person name="Tsai I.J."/>
        </authorList>
    </citation>
    <scope>NUCLEOTIDE SEQUENCE</scope>
    <source>
        <strain evidence="21">CCC161011</strain>
    </source>
</reference>
<keyword evidence="12" id="KW-0482">Metalloprotease</keyword>
<keyword evidence="13 17" id="KW-0472">Membrane</keyword>
<evidence type="ECO:0000256" key="9">
    <source>
        <dbReference type="ARBA" id="ARBA00022801"/>
    </source>
</evidence>
<keyword evidence="22" id="KW-1185">Reference proteome</keyword>
<feature type="transmembrane region" description="Helical" evidence="17">
    <location>
        <begin position="33"/>
        <end position="55"/>
    </location>
</feature>
<accession>A0A8H6XAZ8</accession>
<comment type="caution">
    <text evidence="21">The sequence shown here is derived from an EMBL/GenBank/DDBJ whole genome shotgun (WGS) entry which is preliminary data.</text>
</comment>
<evidence type="ECO:0000256" key="6">
    <source>
        <dbReference type="ARBA" id="ARBA00022670"/>
    </source>
</evidence>
<keyword evidence="10 15" id="KW-0862">Zinc</keyword>
<feature type="transmembrane region" description="Helical" evidence="17">
    <location>
        <begin position="499"/>
        <end position="519"/>
    </location>
</feature>
<dbReference type="InterPro" id="IPR053975">
    <property type="entry name" value="PFF1_C"/>
</dbReference>
<dbReference type="Pfam" id="PF22250">
    <property type="entry name" value="PFF1_C"/>
    <property type="match status" value="1"/>
</dbReference>
<protein>
    <recommendedName>
        <fullName evidence="15">Peptide hydrolase</fullName>
        <ecNumber evidence="15">3.4.-.-</ecNumber>
    </recommendedName>
</protein>
<evidence type="ECO:0000256" key="5">
    <source>
        <dbReference type="ARBA" id="ARBA00022554"/>
    </source>
</evidence>
<keyword evidence="6 15" id="KW-0645">Protease</keyword>
<evidence type="ECO:0000256" key="10">
    <source>
        <dbReference type="ARBA" id="ARBA00022833"/>
    </source>
</evidence>
<keyword evidence="8 15" id="KW-0479">Metal-binding</keyword>
<evidence type="ECO:0000259" key="19">
    <source>
        <dbReference type="Pfam" id="PF22250"/>
    </source>
</evidence>
<proteinExistence type="inferred from homology"/>
<dbReference type="InterPro" id="IPR045175">
    <property type="entry name" value="M28_fam"/>
</dbReference>
<dbReference type="InterPro" id="IPR053976">
    <property type="entry name" value="PFF1_TM"/>
</dbReference>
<comment type="subcellular location">
    <subcellularLocation>
        <location evidence="3">Vacuole membrane</location>
        <topology evidence="3">Multi-pass membrane protein</topology>
    </subcellularLocation>
</comment>
<dbReference type="GO" id="GO:0005774">
    <property type="term" value="C:vacuolar membrane"/>
    <property type="evidence" value="ECO:0007669"/>
    <property type="project" value="UniProtKB-SubCell"/>
</dbReference>
<keyword evidence="11 17" id="KW-1133">Transmembrane helix</keyword>
<feature type="transmembrane region" description="Helical" evidence="17">
    <location>
        <begin position="525"/>
        <end position="545"/>
    </location>
</feature>
<dbReference type="PANTHER" id="PTHR12147">
    <property type="entry name" value="METALLOPEPTIDASE M28 FAMILY MEMBER"/>
    <property type="match status" value="1"/>
</dbReference>
<dbReference type="InterPro" id="IPR007484">
    <property type="entry name" value="Peptidase_M28"/>
</dbReference>
<feature type="transmembrane region" description="Helical" evidence="17">
    <location>
        <begin position="644"/>
        <end position="664"/>
    </location>
</feature>
<dbReference type="EC" id="3.4.-.-" evidence="15"/>
<feature type="transmembrane region" description="Helical" evidence="17">
    <location>
        <begin position="467"/>
        <end position="487"/>
    </location>
</feature>
<feature type="region of interest" description="Disordered" evidence="16">
    <location>
        <begin position="567"/>
        <end position="586"/>
    </location>
</feature>
<feature type="domain" description="Vacuolar membrane protease transmembrane" evidence="20">
    <location>
        <begin position="436"/>
        <end position="582"/>
    </location>
</feature>
<dbReference type="Gene3D" id="3.40.630.10">
    <property type="entry name" value="Zn peptidases"/>
    <property type="match status" value="1"/>
</dbReference>
<dbReference type="GO" id="GO:0046872">
    <property type="term" value="F:metal ion binding"/>
    <property type="evidence" value="ECO:0007669"/>
    <property type="project" value="UniProtKB-KW"/>
</dbReference>
<feature type="domain" description="Vacuolar membrane protease C-terminal" evidence="19">
    <location>
        <begin position="699"/>
        <end position="926"/>
    </location>
</feature>
<dbReference type="Pfam" id="PF04389">
    <property type="entry name" value="Peptidase_M28"/>
    <property type="match status" value="1"/>
</dbReference>
<feature type="transmembrane region" description="Helical" evidence="17">
    <location>
        <begin position="604"/>
        <end position="632"/>
    </location>
</feature>
<evidence type="ECO:0000256" key="13">
    <source>
        <dbReference type="ARBA" id="ARBA00023136"/>
    </source>
</evidence>
<gene>
    <name evidence="21" type="ORF">MVEN_02018400</name>
</gene>
<sequence length="932" mass="102022">MIDDPPRLHWQLRAALLPFNCTMQIVEGIAKVFAFRTLPTTVLAVVVYIVLYGAVQYGDRVPKVPKNQKGLDLAQAYADLHHIAERPHPVLSHANDIVHDYILNRVGNISSGIDFIEVHDDHVSNASWAAWGSGGSAVYYEATNILVKIQGSDPDYAPGSGVLFSAHYDSVSTASGATDDGMGVATLIQLVEYLARNRPKRTAVFNINNGEEDGLCGAFTFLKHPWSTLTDTFLNLEGAAAGGRPLLFRGTSTPALRSFHVPHPHGNVLSADAFARGVIRSGTDYTVYTGAGMEGLDLAFYRGRSKYHTKYDAIPYTDAQERALWAMMESARGSALSLLNDDRTHGSGSPPVYFDLFGAWLVVLSMDSLLIANIVLLIVGPVILLVLVVADAAVLQSRSQNRNGHVSEYNNNLLQQFWAWLISFSWLKGAWMWAKFWAAVLVTAGLQAVLMFGYLKLNPFIVYSQPTLVVVSSFTLTYLSLVFVITPSSKHLPEKQKHIMFLQTYIFTWLLLIGATVAVSSGIGGVYFVTAWNIAVLLACVIGCIENMLGAQGSYDTHHVHYAPLPQHDEEEHPRTEAETEAEPTETTPLIRPILRTKDESGAIGWWILQFILAVSVPVTLVAHIIVLSLAATAQTLTDGSSAVTVYAGISILVFMMVLPVIPFTFKIHSAVASLFVIIFVFSTVSNLFAFPFSQTEPLKVFFQQTVDLGNISSPHPPSQITHATTTLTGVKHFMKDLIIPKLPSAIGQNVTCGYKTINGRQVGLQTCKWDSTLLPSPKSDSASPVGADRLMGAHVARLSANSARFTVWAPNTRACRLYFDNDKHIKSHNVLGSEGGMLPQFPAPAGGVNQLDLWTRRWDRIFEVDVEWEGDAALEGRVACELAEYESGSIGVDAARGRIPAFEEALAFFPKWAAVTKRDDGLVEVYGRFSI</sequence>
<evidence type="ECO:0000256" key="8">
    <source>
        <dbReference type="ARBA" id="ARBA00022723"/>
    </source>
</evidence>
<keyword evidence="7 17" id="KW-0812">Transmembrane</keyword>
<evidence type="ECO:0000256" key="12">
    <source>
        <dbReference type="ARBA" id="ARBA00023049"/>
    </source>
</evidence>
<comment type="function">
    <text evidence="2">May be involved in vacuolar sorting and osmoregulation.</text>
</comment>
<keyword evidence="9 15" id="KW-0378">Hydrolase</keyword>
<evidence type="ECO:0000256" key="14">
    <source>
        <dbReference type="ARBA" id="ARBA00023180"/>
    </source>
</evidence>
<evidence type="ECO:0000256" key="2">
    <source>
        <dbReference type="ARBA" id="ARBA00003273"/>
    </source>
</evidence>
<evidence type="ECO:0000256" key="1">
    <source>
        <dbReference type="ARBA" id="ARBA00001947"/>
    </source>
</evidence>
<keyword evidence="5" id="KW-0926">Vacuole</keyword>
<dbReference type="GO" id="GO:0006508">
    <property type="term" value="P:proteolysis"/>
    <property type="evidence" value="ECO:0007669"/>
    <property type="project" value="UniProtKB-KW"/>
</dbReference>
<dbReference type="Proteomes" id="UP000620124">
    <property type="component" value="Unassembled WGS sequence"/>
</dbReference>
<dbReference type="EMBL" id="JACAZI010000021">
    <property type="protein sequence ID" value="KAF7337950.1"/>
    <property type="molecule type" value="Genomic_DNA"/>
</dbReference>
<organism evidence="21 22">
    <name type="scientific">Mycena venus</name>
    <dbReference type="NCBI Taxonomy" id="2733690"/>
    <lineage>
        <taxon>Eukaryota</taxon>
        <taxon>Fungi</taxon>
        <taxon>Dikarya</taxon>
        <taxon>Basidiomycota</taxon>
        <taxon>Agaricomycotina</taxon>
        <taxon>Agaricomycetes</taxon>
        <taxon>Agaricomycetidae</taxon>
        <taxon>Agaricales</taxon>
        <taxon>Marasmiineae</taxon>
        <taxon>Mycenaceae</taxon>
        <taxon>Mycena</taxon>
    </lineage>
</organism>
<evidence type="ECO:0000256" key="15">
    <source>
        <dbReference type="RuleBase" id="RU361240"/>
    </source>
</evidence>